<dbReference type="InterPro" id="IPR045340">
    <property type="entry name" value="DUF6533"/>
</dbReference>
<feature type="transmembrane region" description="Helical" evidence="1">
    <location>
        <begin position="125"/>
        <end position="145"/>
    </location>
</feature>
<gene>
    <name evidence="3" type="ORF">JR316_010550</name>
</gene>
<evidence type="ECO:0000256" key="1">
    <source>
        <dbReference type="SAM" id="Phobius"/>
    </source>
</evidence>
<keyword evidence="1" id="KW-0472">Membrane</keyword>
<dbReference type="AlphaFoldDB" id="A0A8H7XQE0"/>
<feature type="transmembrane region" description="Helical" evidence="1">
    <location>
        <begin position="249"/>
        <end position="276"/>
    </location>
</feature>
<keyword evidence="1" id="KW-1133">Transmembrane helix</keyword>
<keyword evidence="1" id="KW-0812">Transmembrane</keyword>
<dbReference type="Pfam" id="PF20151">
    <property type="entry name" value="DUF6533"/>
    <property type="match status" value="1"/>
</dbReference>
<feature type="domain" description="DUF6533" evidence="2">
    <location>
        <begin position="29"/>
        <end position="72"/>
    </location>
</feature>
<organism evidence="3">
    <name type="scientific">Psilocybe cubensis</name>
    <name type="common">Psychedelic mushroom</name>
    <name type="synonym">Stropharia cubensis</name>
    <dbReference type="NCBI Taxonomy" id="181762"/>
    <lineage>
        <taxon>Eukaryota</taxon>
        <taxon>Fungi</taxon>
        <taxon>Dikarya</taxon>
        <taxon>Basidiomycota</taxon>
        <taxon>Agaricomycotina</taxon>
        <taxon>Agaricomycetes</taxon>
        <taxon>Agaricomycetidae</taxon>
        <taxon>Agaricales</taxon>
        <taxon>Agaricineae</taxon>
        <taxon>Strophariaceae</taxon>
        <taxon>Psilocybe</taxon>
    </lineage>
</organism>
<proteinExistence type="predicted"/>
<evidence type="ECO:0000259" key="2">
    <source>
        <dbReference type="Pfam" id="PF20151"/>
    </source>
</evidence>
<feature type="transmembrane region" description="Helical" evidence="1">
    <location>
        <begin position="157"/>
        <end position="179"/>
    </location>
</feature>
<evidence type="ECO:0000313" key="3">
    <source>
        <dbReference type="EMBL" id="KAG5164903.1"/>
    </source>
</evidence>
<feature type="transmembrane region" description="Helical" evidence="1">
    <location>
        <begin position="210"/>
        <end position="229"/>
    </location>
</feature>
<name>A0A8H7XQE0_PSICU</name>
<dbReference type="EMBL" id="JAFIQS010000011">
    <property type="protein sequence ID" value="KAG5164903.1"/>
    <property type="molecule type" value="Genomic_DNA"/>
</dbReference>
<comment type="caution">
    <text evidence="3">The sequence shown here is derived from an EMBL/GenBank/DDBJ whole genome shotgun (WGS) entry which is preliminary data.</text>
</comment>
<protein>
    <recommendedName>
        <fullName evidence="2">DUF6533 domain-containing protein</fullName>
    </recommendedName>
</protein>
<feature type="transmembrane region" description="Helical" evidence="1">
    <location>
        <begin position="70"/>
        <end position="88"/>
    </location>
</feature>
<reference evidence="3" key="1">
    <citation type="submission" date="2021-02" db="EMBL/GenBank/DDBJ databases">
        <title>Psilocybe cubensis genome.</title>
        <authorList>
            <person name="Mckernan K.J."/>
            <person name="Crawford S."/>
            <person name="Trippe A."/>
            <person name="Kane L.T."/>
            <person name="Mclaughlin S."/>
        </authorList>
    </citation>
    <scope>NUCLEOTIDE SEQUENCE [LARGE SCALE GENOMIC DNA]</scope>
    <source>
        <strain evidence="3">MGC-MH-2018</strain>
    </source>
</reference>
<sequence length="322" mass="35910">MITPTTTSPLSGLINELINGLQLIQFFKYAEVSATSVILYDYLLTLDQEITFLWTKRFSFTKLLFFVNRYYFVAASSTTPSIAVYGLFVQNPDDTLYIFQLCPFTKTISLDNPGLPFVNSCQRYIIWQIVSWIVLAIITQGILQVRLYALYGNSKKLLAFTLTFHFLSLAASSAIIAVATSKELADHGIGAIAIPGNRFCGILNATRVTYVYWIPSLAFEFCLCALAIAKGFSHFKGYDGSYFSTGMRLVDILVGDSLLYFLVITLVYVACVAVWVAEVQRINAPLAFELSISTTLCSRIIFKLYGALDETEVLSELKTSQT</sequence>
<accession>A0A8H7XQE0</accession>